<dbReference type="NCBIfam" id="NF010539">
    <property type="entry name" value="PRK13927.1"/>
    <property type="match status" value="1"/>
</dbReference>
<feature type="binding site" evidence="6">
    <location>
        <begin position="160"/>
        <end position="162"/>
    </location>
    <ligand>
        <name>ATP</name>
        <dbReference type="ChEBI" id="CHEBI:30616"/>
    </ligand>
</feature>
<dbReference type="GO" id="GO:0008360">
    <property type="term" value="P:regulation of cell shape"/>
    <property type="evidence" value="ECO:0007669"/>
    <property type="project" value="UniProtKB-UniRule"/>
</dbReference>
<dbReference type="CDD" id="cd10225">
    <property type="entry name" value="ASKHA_NBD_MreB-like"/>
    <property type="match status" value="1"/>
</dbReference>
<proteinExistence type="inferred from homology"/>
<evidence type="ECO:0000313" key="10">
    <source>
        <dbReference type="Proteomes" id="UP000778864"/>
    </source>
</evidence>
<dbReference type="GO" id="GO:0005737">
    <property type="term" value="C:cytoplasm"/>
    <property type="evidence" value="ECO:0007669"/>
    <property type="project" value="UniProtKB-SubCell"/>
</dbReference>
<name>A0A134C1U4_VEIPA</name>
<sequence length="345" mass="37132">MSSILPTLGKDVSIDIGSIQTRLMGGTRGTVISEPSIIATDTKQEKVVAVGDEAARLVLRMPDMWRPLTPLKDGFIVDYRVMHTMLSYFLNKVSNALRRARVVVGVPCGMTDVEQRAMMDAVIQAGAREVFLIERPVAAAIGCGVPIFEAQGSMVIDIGGGTIDMGIVSLGGIVDSKTIRFGGSDINNALLRYVRECFGVIVSDETILDIKHTLGTAIAPLEDAEYAFQGRDMMNGLGRRCVIHQSEVYQVVNECLIGLLDEVKQMIRATAPEIVADIMQHGIWLTGGTARLSGLADRIGTEVGVPVHVPEAPETKVVVGLNGASSDLVSLSRFIVNSKNRKGRD</sequence>
<dbReference type="GO" id="GO:0005524">
    <property type="term" value="F:ATP binding"/>
    <property type="evidence" value="ECO:0007669"/>
    <property type="project" value="UniProtKB-KW"/>
</dbReference>
<keyword evidence="3 6" id="KW-0067">ATP-binding</keyword>
<dbReference type="InterPro" id="IPR004753">
    <property type="entry name" value="MreB"/>
</dbReference>
<dbReference type="PANTHER" id="PTHR42749:SF1">
    <property type="entry name" value="CELL SHAPE-DETERMINING PROTEIN MREB"/>
    <property type="match status" value="1"/>
</dbReference>
<reference evidence="8" key="3">
    <citation type="submission" date="2024-04" db="EMBL/GenBank/DDBJ databases">
        <title>Na.</title>
        <authorList>
            <person name="Choi B."/>
        </authorList>
    </citation>
    <scope>NUCLEOTIDE SEQUENCE</scope>
    <source>
        <strain evidence="8">UMB0138</strain>
    </source>
</reference>
<comment type="caution">
    <text evidence="7">The sequence shown here is derived from an EMBL/GenBank/DDBJ whole genome shotgun (WGS) entry which is preliminary data.</text>
</comment>
<dbReference type="Pfam" id="PF06723">
    <property type="entry name" value="MreB_Mbl"/>
    <property type="match status" value="1"/>
</dbReference>
<dbReference type="EMBL" id="JAGZMU010000001">
    <property type="protein sequence ID" value="MBS4892215.1"/>
    <property type="molecule type" value="Genomic_DNA"/>
</dbReference>
<dbReference type="RefSeq" id="WP_004698656.1">
    <property type="nucleotide sequence ID" value="NZ_AP031417.1"/>
</dbReference>
<evidence type="ECO:0000256" key="1">
    <source>
        <dbReference type="ARBA" id="ARBA00022490"/>
    </source>
</evidence>
<comment type="similarity">
    <text evidence="5 6">Belongs to the FtsA/MreB family.</text>
</comment>
<dbReference type="PRINTS" id="PR01652">
    <property type="entry name" value="SHAPEPROTEIN"/>
</dbReference>
<dbReference type="GO" id="GO:0000902">
    <property type="term" value="P:cell morphogenesis"/>
    <property type="evidence" value="ECO:0007669"/>
    <property type="project" value="InterPro"/>
</dbReference>
<comment type="subunit">
    <text evidence="6">Forms polymers.</text>
</comment>
<dbReference type="InterPro" id="IPR056546">
    <property type="entry name" value="MreB_MamK-like"/>
</dbReference>
<dbReference type="InterPro" id="IPR043129">
    <property type="entry name" value="ATPase_NBD"/>
</dbReference>
<evidence type="ECO:0000313" key="7">
    <source>
        <dbReference type="EMBL" id="MBS4892215.1"/>
    </source>
</evidence>
<keyword evidence="2 6" id="KW-0547">Nucleotide-binding</keyword>
<dbReference type="HAMAP" id="MF_02207">
    <property type="entry name" value="MreB"/>
    <property type="match status" value="1"/>
</dbReference>
<reference evidence="8" key="1">
    <citation type="submission" date="2017-12" db="EMBL/GenBank/DDBJ databases">
        <authorList>
            <person name="Thomas-White K."/>
            <person name="Wolfe A.J."/>
        </authorList>
    </citation>
    <scope>NUCLEOTIDE SEQUENCE</scope>
    <source>
        <strain evidence="8">UMB0138</strain>
    </source>
</reference>
<dbReference type="PANTHER" id="PTHR42749">
    <property type="entry name" value="CELL SHAPE-DETERMINING PROTEIN MREB"/>
    <property type="match status" value="1"/>
</dbReference>
<accession>A0A134C1U4</accession>
<dbReference type="STRING" id="29466.GCA_002005185_01877"/>
<dbReference type="EMBL" id="PKMC02000007">
    <property type="protein sequence ID" value="MEO9178613.1"/>
    <property type="molecule type" value="Genomic_DNA"/>
</dbReference>
<comment type="subcellular location">
    <subcellularLocation>
        <location evidence="6">Cytoplasm</location>
    </subcellularLocation>
    <text evidence="6">Membrane-associated.</text>
</comment>
<dbReference type="SUPFAM" id="SSF53067">
    <property type="entry name" value="Actin-like ATPase domain"/>
    <property type="match status" value="2"/>
</dbReference>
<gene>
    <name evidence="6" type="primary">mreB</name>
    <name evidence="8" type="ORF">CYJ21_006580</name>
    <name evidence="7" type="ORF">KHZ90_00365</name>
</gene>
<keyword evidence="4 6" id="KW-0133">Cell shape</keyword>
<evidence type="ECO:0000256" key="2">
    <source>
        <dbReference type="ARBA" id="ARBA00022741"/>
    </source>
</evidence>
<comment type="caution">
    <text evidence="6">Lacks conserved residue(s) required for the propagation of feature annotation.</text>
</comment>
<organism evidence="7 10">
    <name type="scientific">Veillonella parvula</name>
    <name type="common">Staphylococcus parvulus</name>
    <dbReference type="NCBI Taxonomy" id="29466"/>
    <lineage>
        <taxon>Bacteria</taxon>
        <taxon>Bacillati</taxon>
        <taxon>Bacillota</taxon>
        <taxon>Negativicutes</taxon>
        <taxon>Veillonellales</taxon>
        <taxon>Veillonellaceae</taxon>
        <taxon>Veillonella</taxon>
    </lineage>
</organism>
<protein>
    <recommendedName>
        <fullName evidence="6">Cell shape-determining protein MreB</fullName>
    </recommendedName>
</protein>
<dbReference type="AlphaFoldDB" id="A0A134C1U4"/>
<dbReference type="Proteomes" id="UP000778864">
    <property type="component" value="Unassembled WGS sequence"/>
</dbReference>
<keyword evidence="1 6" id="KW-0963">Cytoplasm</keyword>
<comment type="function">
    <text evidence="6">Forms membrane-associated dynamic filaments that are essential for cell shape determination. Acts by regulating cell wall synthesis and cell elongation, and thus cell shape. A feedback loop between cell geometry and MreB localization may maintain elongated cell shape by targeting cell wall growth to regions of negative cell wall curvature.</text>
</comment>
<evidence type="ECO:0000256" key="4">
    <source>
        <dbReference type="ARBA" id="ARBA00022960"/>
    </source>
</evidence>
<dbReference type="Proteomes" id="UP000234197">
    <property type="component" value="Unassembled WGS sequence"/>
</dbReference>
<evidence type="ECO:0000256" key="6">
    <source>
        <dbReference type="HAMAP-Rule" id="MF_02207"/>
    </source>
</evidence>
<evidence type="ECO:0000313" key="8">
    <source>
        <dbReference type="EMBL" id="MEO9178613.1"/>
    </source>
</evidence>
<keyword evidence="9" id="KW-1185">Reference proteome</keyword>
<evidence type="ECO:0000256" key="3">
    <source>
        <dbReference type="ARBA" id="ARBA00022840"/>
    </source>
</evidence>
<reference evidence="7" key="2">
    <citation type="submission" date="2021-02" db="EMBL/GenBank/DDBJ databases">
        <title>Infant gut strain persistence is associated with maternal origin, phylogeny, and functional potential including surface adhesion and iron acquisition.</title>
        <authorList>
            <person name="Lou Y.C."/>
        </authorList>
    </citation>
    <scope>NUCLEOTIDE SEQUENCE</scope>
    <source>
        <strain evidence="7">L3_108_031G1_dasL3_108_031G1_concoct_20</strain>
    </source>
</reference>
<evidence type="ECO:0000313" key="9">
    <source>
        <dbReference type="Proteomes" id="UP000234197"/>
    </source>
</evidence>
<evidence type="ECO:0000256" key="5">
    <source>
        <dbReference type="ARBA" id="ARBA00023458"/>
    </source>
</evidence>
<dbReference type="Gene3D" id="3.30.420.40">
    <property type="match status" value="3"/>
</dbReference>